<dbReference type="Proteomes" id="UP000265566">
    <property type="component" value="Chromosome 4"/>
</dbReference>
<proteinExistence type="predicted"/>
<dbReference type="Gramene" id="rna21632">
    <property type="protein sequence ID" value="RHN59583.1"/>
    <property type="gene ID" value="gene21632"/>
</dbReference>
<evidence type="ECO:0000313" key="2">
    <source>
        <dbReference type="Proteomes" id="UP000265566"/>
    </source>
</evidence>
<sequence length="123" mass="14431">MFVKRFLNKLFKFIKCFFLNVRKFRNHVSFFLKRNRLRNLAFINNSFIRHLISHNFRRLLSLISNSRRRISNSFLISGGSGNSGSGNSSSYNSISLLFFLNNSFRGGCGNFFSRFLRFSSHLI</sequence>
<gene>
    <name evidence="1" type="ORF">MtrunA17_Chr4g0014891</name>
</gene>
<accession>A0A396I497</accession>
<comment type="caution">
    <text evidence="1">The sequence shown here is derived from an EMBL/GenBank/DDBJ whole genome shotgun (WGS) entry which is preliminary data.</text>
</comment>
<organism evidence="1 2">
    <name type="scientific">Medicago truncatula</name>
    <name type="common">Barrel medic</name>
    <name type="synonym">Medicago tribuloides</name>
    <dbReference type="NCBI Taxonomy" id="3880"/>
    <lineage>
        <taxon>Eukaryota</taxon>
        <taxon>Viridiplantae</taxon>
        <taxon>Streptophyta</taxon>
        <taxon>Embryophyta</taxon>
        <taxon>Tracheophyta</taxon>
        <taxon>Spermatophyta</taxon>
        <taxon>Magnoliopsida</taxon>
        <taxon>eudicotyledons</taxon>
        <taxon>Gunneridae</taxon>
        <taxon>Pentapetalae</taxon>
        <taxon>rosids</taxon>
        <taxon>fabids</taxon>
        <taxon>Fabales</taxon>
        <taxon>Fabaceae</taxon>
        <taxon>Papilionoideae</taxon>
        <taxon>50 kb inversion clade</taxon>
        <taxon>NPAAA clade</taxon>
        <taxon>Hologalegina</taxon>
        <taxon>IRL clade</taxon>
        <taxon>Trifolieae</taxon>
        <taxon>Medicago</taxon>
    </lineage>
</organism>
<name>A0A396I497_MEDTR</name>
<dbReference type="EMBL" id="PSQE01000004">
    <property type="protein sequence ID" value="RHN59583.1"/>
    <property type="molecule type" value="Genomic_DNA"/>
</dbReference>
<dbReference type="AlphaFoldDB" id="A0A396I497"/>
<protein>
    <submittedName>
        <fullName evidence="1">Uncharacterized protein</fullName>
    </submittedName>
</protein>
<evidence type="ECO:0000313" key="1">
    <source>
        <dbReference type="EMBL" id="RHN59583.1"/>
    </source>
</evidence>
<reference evidence="2" key="1">
    <citation type="journal article" date="2018" name="Nat. Plants">
        <title>Whole-genome landscape of Medicago truncatula symbiotic genes.</title>
        <authorList>
            <person name="Pecrix Y."/>
            <person name="Staton S.E."/>
            <person name="Sallet E."/>
            <person name="Lelandais-Briere C."/>
            <person name="Moreau S."/>
            <person name="Carrere S."/>
            <person name="Blein T."/>
            <person name="Jardinaud M.F."/>
            <person name="Latrasse D."/>
            <person name="Zouine M."/>
            <person name="Zahm M."/>
            <person name="Kreplak J."/>
            <person name="Mayjonade B."/>
            <person name="Satge C."/>
            <person name="Perez M."/>
            <person name="Cauet S."/>
            <person name="Marande W."/>
            <person name="Chantry-Darmon C."/>
            <person name="Lopez-Roques C."/>
            <person name="Bouchez O."/>
            <person name="Berard A."/>
            <person name="Debelle F."/>
            <person name="Munos S."/>
            <person name="Bendahmane A."/>
            <person name="Berges H."/>
            <person name="Niebel A."/>
            <person name="Buitink J."/>
            <person name="Frugier F."/>
            <person name="Benhamed M."/>
            <person name="Crespi M."/>
            <person name="Gouzy J."/>
            <person name="Gamas P."/>
        </authorList>
    </citation>
    <scope>NUCLEOTIDE SEQUENCE [LARGE SCALE GENOMIC DNA]</scope>
    <source>
        <strain evidence="2">cv. Jemalong A17</strain>
    </source>
</reference>